<proteinExistence type="predicted"/>
<dbReference type="AlphaFoldDB" id="A0A1R3RW57"/>
<dbReference type="Proteomes" id="UP000188318">
    <property type="component" value="Unassembled WGS sequence"/>
</dbReference>
<keyword evidence="4" id="KW-1185">Reference proteome</keyword>
<feature type="compositionally biased region" description="Polar residues" evidence="1">
    <location>
        <begin position="267"/>
        <end position="281"/>
    </location>
</feature>
<dbReference type="EMBL" id="KV907495">
    <property type="protein sequence ID" value="OOF98719.1"/>
    <property type="molecule type" value="Genomic_DNA"/>
</dbReference>
<dbReference type="OMA" id="TWEEANT"/>
<organism evidence="3 4">
    <name type="scientific">Aspergillus carbonarius (strain ITEM 5010)</name>
    <dbReference type="NCBI Taxonomy" id="602072"/>
    <lineage>
        <taxon>Eukaryota</taxon>
        <taxon>Fungi</taxon>
        <taxon>Dikarya</taxon>
        <taxon>Ascomycota</taxon>
        <taxon>Pezizomycotina</taxon>
        <taxon>Eurotiomycetes</taxon>
        <taxon>Eurotiomycetidae</taxon>
        <taxon>Eurotiales</taxon>
        <taxon>Aspergillaceae</taxon>
        <taxon>Aspergillus</taxon>
        <taxon>Aspergillus subgen. Circumdati</taxon>
    </lineage>
</organism>
<feature type="region of interest" description="Disordered" evidence="1">
    <location>
        <begin position="249"/>
        <end position="281"/>
    </location>
</feature>
<dbReference type="OrthoDB" id="4794019at2759"/>
<feature type="compositionally biased region" description="Basic and acidic residues" evidence="1">
    <location>
        <begin position="253"/>
        <end position="262"/>
    </location>
</feature>
<accession>A0A1R3RW57</accession>
<reference evidence="4" key="1">
    <citation type="journal article" date="2017" name="Genome Biol.">
        <title>Comparative genomics reveals high biological diversity and specific adaptations in the industrially and medically important fungal genus Aspergillus.</title>
        <authorList>
            <person name="de Vries R.P."/>
            <person name="Riley R."/>
            <person name="Wiebenga A."/>
            <person name="Aguilar-Osorio G."/>
            <person name="Amillis S."/>
            <person name="Uchima C.A."/>
            <person name="Anderluh G."/>
            <person name="Asadollahi M."/>
            <person name="Askin M."/>
            <person name="Barry K."/>
            <person name="Battaglia E."/>
            <person name="Bayram O."/>
            <person name="Benocci T."/>
            <person name="Braus-Stromeyer S.A."/>
            <person name="Caldana C."/>
            <person name="Canovas D."/>
            <person name="Cerqueira G.C."/>
            <person name="Chen F."/>
            <person name="Chen W."/>
            <person name="Choi C."/>
            <person name="Clum A."/>
            <person name="Dos Santos R.A."/>
            <person name="Damasio A.R."/>
            <person name="Diallinas G."/>
            <person name="Emri T."/>
            <person name="Fekete E."/>
            <person name="Flipphi M."/>
            <person name="Freyberg S."/>
            <person name="Gallo A."/>
            <person name="Gournas C."/>
            <person name="Habgood R."/>
            <person name="Hainaut M."/>
            <person name="Harispe M.L."/>
            <person name="Henrissat B."/>
            <person name="Hilden K.S."/>
            <person name="Hope R."/>
            <person name="Hossain A."/>
            <person name="Karabika E."/>
            <person name="Karaffa L."/>
            <person name="Karanyi Z."/>
            <person name="Krasevec N."/>
            <person name="Kuo A."/>
            <person name="Kusch H."/>
            <person name="LaButti K."/>
            <person name="Lagendijk E.L."/>
            <person name="Lapidus A."/>
            <person name="Levasseur A."/>
            <person name="Lindquist E."/>
            <person name="Lipzen A."/>
            <person name="Logrieco A.F."/>
            <person name="MacCabe A."/>
            <person name="Maekelae M.R."/>
            <person name="Malavazi I."/>
            <person name="Melin P."/>
            <person name="Meyer V."/>
            <person name="Mielnichuk N."/>
            <person name="Miskei M."/>
            <person name="Molnar A.P."/>
            <person name="Mule G."/>
            <person name="Ngan C.Y."/>
            <person name="Orejas M."/>
            <person name="Orosz E."/>
            <person name="Ouedraogo J.P."/>
            <person name="Overkamp K.M."/>
            <person name="Park H.-S."/>
            <person name="Perrone G."/>
            <person name="Piumi F."/>
            <person name="Punt P.J."/>
            <person name="Ram A.F."/>
            <person name="Ramon A."/>
            <person name="Rauscher S."/>
            <person name="Record E."/>
            <person name="Riano-Pachon D.M."/>
            <person name="Robert V."/>
            <person name="Roehrig J."/>
            <person name="Ruller R."/>
            <person name="Salamov A."/>
            <person name="Salih N.S."/>
            <person name="Samson R.A."/>
            <person name="Sandor E."/>
            <person name="Sanguinetti M."/>
            <person name="Schuetze T."/>
            <person name="Sepcic K."/>
            <person name="Shelest E."/>
            <person name="Sherlock G."/>
            <person name="Sophianopoulou V."/>
            <person name="Squina F.M."/>
            <person name="Sun H."/>
            <person name="Susca A."/>
            <person name="Todd R.B."/>
            <person name="Tsang A."/>
            <person name="Unkles S.E."/>
            <person name="van de Wiele N."/>
            <person name="van Rossen-Uffink D."/>
            <person name="Oliveira J.V."/>
            <person name="Vesth T.C."/>
            <person name="Visser J."/>
            <person name="Yu J.-H."/>
            <person name="Zhou M."/>
            <person name="Andersen M.R."/>
            <person name="Archer D.B."/>
            <person name="Baker S.E."/>
            <person name="Benoit I."/>
            <person name="Brakhage A.A."/>
            <person name="Braus G.H."/>
            <person name="Fischer R."/>
            <person name="Frisvad J.C."/>
            <person name="Goldman G.H."/>
            <person name="Houbraken J."/>
            <person name="Oakley B."/>
            <person name="Pocsi I."/>
            <person name="Scazzocchio C."/>
            <person name="Seiboth B."/>
            <person name="vanKuyk P.A."/>
            <person name="Wortman J."/>
            <person name="Dyer P.S."/>
            <person name="Grigoriev I.V."/>
        </authorList>
    </citation>
    <scope>NUCLEOTIDE SEQUENCE [LARGE SCALE GENOMIC DNA]</scope>
    <source>
        <strain evidence="4">ITEM 5010</strain>
    </source>
</reference>
<name>A0A1R3RW57_ASPC5</name>
<protein>
    <submittedName>
        <fullName evidence="3">Uncharacterized protein</fullName>
    </submittedName>
</protein>
<feature type="chain" id="PRO_5012593749" evidence="2">
    <location>
        <begin position="20"/>
        <end position="281"/>
    </location>
</feature>
<feature type="signal peptide" evidence="2">
    <location>
        <begin position="1"/>
        <end position="19"/>
    </location>
</feature>
<evidence type="ECO:0000313" key="4">
    <source>
        <dbReference type="Proteomes" id="UP000188318"/>
    </source>
</evidence>
<dbReference type="VEuPathDB" id="FungiDB:ASPCADRAFT_2152"/>
<evidence type="ECO:0000256" key="2">
    <source>
        <dbReference type="SAM" id="SignalP"/>
    </source>
</evidence>
<evidence type="ECO:0000256" key="1">
    <source>
        <dbReference type="SAM" id="MobiDB-lite"/>
    </source>
</evidence>
<keyword evidence="2" id="KW-0732">Signal</keyword>
<sequence>MRLSSTCLSLCLLAPSVLANVLAGPYQSVLLWYAYRMDVMVNEPTDRLIAVGCVGTGPGNSFLFDEFLRYIQMTSKKTPLWTGSTTVGDDLTPDVVSTANELATRGVAKTSTRYTNTYKTSKLCETLKDKPTVTYSELLGAIVNSIQKCRAKVATLSGIDIDRELSGARRALTITHQARLADNAGYIIKGVNNILGKMGATWTIETTPSAAAEGAPFTWEEANTEATISAHPDASSDMMDAVKQYIDSYGTDSTDRPAKSHMDAVSACQQGESRLMSDSTC</sequence>
<gene>
    <name evidence="3" type="ORF">ASPCADRAFT_2152</name>
</gene>
<evidence type="ECO:0000313" key="3">
    <source>
        <dbReference type="EMBL" id="OOF98719.1"/>
    </source>
</evidence>